<feature type="transmembrane region" description="Helical" evidence="7">
    <location>
        <begin position="167"/>
        <end position="186"/>
    </location>
</feature>
<sequence length="443" mass="48260">MKKMKTMTEGVIWKEILFFAIPLILGNLFQQLYNTVDSIIVGNYVGSNALAAVGSSGAIINLLIGFCIGASTGAGVVISQFYGAKNTEGVRKAVHTTMAIALVAGVLLTVIGITVTPSMLRLMGTPDKVFEQSVIYLQVYFGGSLFSVVYNMSAGVLNAVGNSRRSLVYLMIAAISNIFLDLIMVVGLKLGIVGAALATDISQLISCIFIWGFLIRSEDVYKLKIKEIRCYDHLLSKIIRIGIPTGIQNIVISLSNLIVQTSVNSFGATVMAGFAAYIKIDGFNILPVLSISMAATTFAGQNIGARKPDRVRKGMYISTVMGAGYSVLTGIMLLIFAPQVIGVFTTNQKVVEYGVYIMRYFCPFYWMLGILHVLGGTIRGTGKTMQAMVVFLVSLCGFRVMWIAGTMAWTRSLGHVMMCYPTSWLLGMLLMLLYVWKGKWMDL</sequence>
<feature type="transmembrane region" description="Helical" evidence="7">
    <location>
        <begin position="12"/>
        <end position="29"/>
    </location>
</feature>
<accession>A0A173WNG0</accession>
<evidence type="ECO:0000256" key="2">
    <source>
        <dbReference type="ARBA" id="ARBA00022448"/>
    </source>
</evidence>
<dbReference type="EMBL" id="CYYY01000001">
    <property type="protein sequence ID" value="CUN40027.1"/>
    <property type="molecule type" value="Genomic_DNA"/>
</dbReference>
<evidence type="ECO:0000256" key="3">
    <source>
        <dbReference type="ARBA" id="ARBA00022475"/>
    </source>
</evidence>
<dbReference type="PANTHER" id="PTHR43549">
    <property type="entry name" value="MULTIDRUG RESISTANCE PROTEIN YPNP-RELATED"/>
    <property type="match status" value="1"/>
</dbReference>
<evidence type="ECO:0000256" key="1">
    <source>
        <dbReference type="ARBA" id="ARBA00004651"/>
    </source>
</evidence>
<feature type="transmembrane region" description="Helical" evidence="7">
    <location>
        <begin position="357"/>
        <end position="375"/>
    </location>
</feature>
<dbReference type="EMBL" id="CYXO01000027">
    <property type="protein sequence ID" value="CUN25992.1"/>
    <property type="molecule type" value="Genomic_DNA"/>
</dbReference>
<dbReference type="Proteomes" id="UP000095597">
    <property type="component" value="Unassembled WGS sequence"/>
</dbReference>
<dbReference type="AlphaFoldDB" id="A0A173WNG0"/>
<feature type="transmembrane region" description="Helical" evidence="7">
    <location>
        <begin position="387"/>
        <end position="409"/>
    </location>
</feature>
<feature type="transmembrane region" description="Helical" evidence="7">
    <location>
        <begin position="315"/>
        <end position="337"/>
    </location>
</feature>
<dbReference type="CDD" id="cd13138">
    <property type="entry name" value="MATE_yoeA_like"/>
    <property type="match status" value="1"/>
</dbReference>
<proteinExistence type="predicted"/>
<dbReference type="Pfam" id="PF01554">
    <property type="entry name" value="MatE"/>
    <property type="match status" value="2"/>
</dbReference>
<dbReference type="GO" id="GO:0005886">
    <property type="term" value="C:plasma membrane"/>
    <property type="evidence" value="ECO:0007669"/>
    <property type="project" value="UniProtKB-SubCell"/>
</dbReference>
<evidence type="ECO:0000256" key="6">
    <source>
        <dbReference type="ARBA" id="ARBA00023136"/>
    </source>
</evidence>
<dbReference type="GO" id="GO:0015297">
    <property type="term" value="F:antiporter activity"/>
    <property type="evidence" value="ECO:0007669"/>
    <property type="project" value="InterPro"/>
</dbReference>
<dbReference type="InterPro" id="IPR052031">
    <property type="entry name" value="Membrane_Transporter-Flippase"/>
</dbReference>
<feature type="transmembrane region" description="Helical" evidence="7">
    <location>
        <begin position="94"/>
        <end position="115"/>
    </location>
</feature>
<dbReference type="OrthoDB" id="9776324at2"/>
<feature type="transmembrane region" description="Helical" evidence="7">
    <location>
        <begin position="257"/>
        <end position="278"/>
    </location>
</feature>
<organism evidence="9 10">
    <name type="scientific">Dorea longicatena</name>
    <dbReference type="NCBI Taxonomy" id="88431"/>
    <lineage>
        <taxon>Bacteria</taxon>
        <taxon>Bacillati</taxon>
        <taxon>Bacillota</taxon>
        <taxon>Clostridia</taxon>
        <taxon>Lachnospirales</taxon>
        <taxon>Lachnospiraceae</taxon>
        <taxon>Dorea</taxon>
    </lineage>
</organism>
<evidence type="ECO:0000313" key="10">
    <source>
        <dbReference type="Proteomes" id="UP000095439"/>
    </source>
</evidence>
<feature type="transmembrane region" description="Helical" evidence="7">
    <location>
        <begin position="192"/>
        <end position="214"/>
    </location>
</feature>
<feature type="transmembrane region" description="Helical" evidence="7">
    <location>
        <begin position="135"/>
        <end position="160"/>
    </location>
</feature>
<evidence type="ECO:0000313" key="8">
    <source>
        <dbReference type="EMBL" id="CUN25992.1"/>
    </source>
</evidence>
<comment type="subcellular location">
    <subcellularLocation>
        <location evidence="1">Cell membrane</location>
        <topology evidence="1">Multi-pass membrane protein</topology>
    </subcellularLocation>
</comment>
<keyword evidence="6 7" id="KW-0472">Membrane</keyword>
<keyword evidence="4 7" id="KW-0812">Transmembrane</keyword>
<dbReference type="RefSeq" id="WP_055180235.1">
    <property type="nucleotide sequence ID" value="NZ_CABIWY010000001.1"/>
</dbReference>
<name>A0A173WNG0_9FIRM</name>
<feature type="transmembrane region" description="Helical" evidence="7">
    <location>
        <begin position="49"/>
        <end position="82"/>
    </location>
</feature>
<evidence type="ECO:0000256" key="4">
    <source>
        <dbReference type="ARBA" id="ARBA00022692"/>
    </source>
</evidence>
<keyword evidence="5 7" id="KW-1133">Transmembrane helix</keyword>
<evidence type="ECO:0000313" key="11">
    <source>
        <dbReference type="Proteomes" id="UP000095597"/>
    </source>
</evidence>
<dbReference type="NCBIfam" id="TIGR00797">
    <property type="entry name" value="matE"/>
    <property type="match status" value="1"/>
</dbReference>
<dbReference type="GO" id="GO:0042910">
    <property type="term" value="F:xenobiotic transmembrane transporter activity"/>
    <property type="evidence" value="ECO:0007669"/>
    <property type="project" value="InterPro"/>
</dbReference>
<protein>
    <submittedName>
        <fullName evidence="9">Multidrug export protein mepA</fullName>
    </submittedName>
</protein>
<dbReference type="InterPro" id="IPR002528">
    <property type="entry name" value="MATE_fam"/>
</dbReference>
<evidence type="ECO:0000256" key="5">
    <source>
        <dbReference type="ARBA" id="ARBA00022989"/>
    </source>
</evidence>
<feature type="transmembrane region" description="Helical" evidence="7">
    <location>
        <begin position="415"/>
        <end position="436"/>
    </location>
</feature>
<dbReference type="InterPro" id="IPR048279">
    <property type="entry name" value="MdtK-like"/>
</dbReference>
<evidence type="ECO:0000313" key="9">
    <source>
        <dbReference type="EMBL" id="CUN40027.1"/>
    </source>
</evidence>
<dbReference type="Proteomes" id="UP000095439">
    <property type="component" value="Unassembled WGS sequence"/>
</dbReference>
<keyword evidence="2" id="KW-0813">Transport</keyword>
<reference evidence="10 11" key="1">
    <citation type="submission" date="2015-09" db="EMBL/GenBank/DDBJ databases">
        <authorList>
            <consortium name="Pathogen Informatics"/>
        </authorList>
    </citation>
    <scope>NUCLEOTIDE SEQUENCE [LARGE SCALE GENOMIC DNA]</scope>
    <source>
        <strain evidence="9 10">2789STDY5608866</strain>
        <strain evidence="8 11">2789STDY5834961</strain>
    </source>
</reference>
<keyword evidence="3" id="KW-1003">Cell membrane</keyword>
<dbReference type="PANTHER" id="PTHR43549:SF3">
    <property type="entry name" value="MULTIDRUG RESISTANCE PROTEIN YPNP-RELATED"/>
    <property type="match status" value="1"/>
</dbReference>
<dbReference type="PIRSF" id="PIRSF006603">
    <property type="entry name" value="DinF"/>
    <property type="match status" value="1"/>
</dbReference>
<feature type="transmembrane region" description="Helical" evidence="7">
    <location>
        <begin position="284"/>
        <end position="303"/>
    </location>
</feature>
<evidence type="ECO:0000256" key="7">
    <source>
        <dbReference type="SAM" id="Phobius"/>
    </source>
</evidence>
<gene>
    <name evidence="9" type="primary">mepA_4</name>
    <name evidence="8" type="synonym">mepA_21</name>
    <name evidence="9" type="ORF">ERS852423_00329</name>
    <name evidence="8" type="ORF">ERS852573_02954</name>
</gene>